<comment type="caution">
    <text evidence="2">The sequence shown here is derived from an EMBL/GenBank/DDBJ whole genome shotgun (WGS) entry which is preliminary data.</text>
</comment>
<keyword evidence="3" id="KW-1185">Reference proteome</keyword>
<dbReference type="Proteomes" id="UP001189429">
    <property type="component" value="Unassembled WGS sequence"/>
</dbReference>
<feature type="region of interest" description="Disordered" evidence="1">
    <location>
        <begin position="37"/>
        <end position="91"/>
    </location>
</feature>
<gene>
    <name evidence="2" type="ORF">PCOR1329_LOCUS30014</name>
</gene>
<proteinExistence type="predicted"/>
<evidence type="ECO:0000256" key="1">
    <source>
        <dbReference type="SAM" id="MobiDB-lite"/>
    </source>
</evidence>
<dbReference type="EMBL" id="CAUYUJ010011436">
    <property type="protein sequence ID" value="CAK0831749.1"/>
    <property type="molecule type" value="Genomic_DNA"/>
</dbReference>
<feature type="non-terminal residue" evidence="2">
    <location>
        <position position="244"/>
    </location>
</feature>
<evidence type="ECO:0000313" key="3">
    <source>
        <dbReference type="Proteomes" id="UP001189429"/>
    </source>
</evidence>
<organism evidence="2 3">
    <name type="scientific">Prorocentrum cordatum</name>
    <dbReference type="NCBI Taxonomy" id="2364126"/>
    <lineage>
        <taxon>Eukaryota</taxon>
        <taxon>Sar</taxon>
        <taxon>Alveolata</taxon>
        <taxon>Dinophyceae</taxon>
        <taxon>Prorocentrales</taxon>
        <taxon>Prorocentraceae</taxon>
        <taxon>Prorocentrum</taxon>
    </lineage>
</organism>
<feature type="compositionally biased region" description="Low complexity" evidence="1">
    <location>
        <begin position="44"/>
        <end position="53"/>
    </location>
</feature>
<accession>A0ABN9SJ17</accession>
<protein>
    <submittedName>
        <fullName evidence="2">Uncharacterized protein</fullName>
    </submittedName>
</protein>
<evidence type="ECO:0000313" key="2">
    <source>
        <dbReference type="EMBL" id="CAK0831749.1"/>
    </source>
</evidence>
<feature type="compositionally biased region" description="Polar residues" evidence="1">
    <location>
        <begin position="234"/>
        <end position="244"/>
    </location>
</feature>
<feature type="region of interest" description="Disordered" evidence="1">
    <location>
        <begin position="214"/>
        <end position="244"/>
    </location>
</feature>
<reference evidence="2" key="1">
    <citation type="submission" date="2023-10" db="EMBL/GenBank/DDBJ databases">
        <authorList>
            <person name="Chen Y."/>
            <person name="Shah S."/>
            <person name="Dougan E. K."/>
            <person name="Thang M."/>
            <person name="Chan C."/>
        </authorList>
    </citation>
    <scope>NUCLEOTIDE SEQUENCE [LARGE SCALE GENOMIC DNA]</scope>
</reference>
<name>A0ABN9SJ17_9DINO</name>
<sequence length="244" mass="27630">MPPMKRPSSKPVVVRKPAAAASDFDVVRKPSAVDWRQYDKECDANSSQSVPSDSDSEANAEPDLSSKRAKTSSAVIVPGQRQDGSQLPVEDHSPYTAQQIYVGKKFMKAAPAIKKQFDEGNREERKVLINSLVPRDVAYSAVFDMSKAQAWITRQMATKKTEGELCKQTHHTWSWWLKEWGEELVEKAKQRKDLVEDADGLWYERSKELTRRVTKTDENTTALKQEGDGKQGLEAQTTMQIDWQ</sequence>